<dbReference type="Gene3D" id="6.10.360.10">
    <property type="match status" value="1"/>
</dbReference>
<reference evidence="5" key="1">
    <citation type="submission" date="2017-02" db="UniProtKB">
        <authorList>
            <consortium name="WormBaseParasite"/>
        </authorList>
    </citation>
    <scope>IDENTIFICATION</scope>
</reference>
<dbReference type="GO" id="GO:0003779">
    <property type="term" value="F:actin binding"/>
    <property type="evidence" value="ECO:0007669"/>
    <property type="project" value="InterPro"/>
</dbReference>
<feature type="compositionally biased region" description="Polar residues" evidence="1">
    <location>
        <begin position="214"/>
        <end position="223"/>
    </location>
</feature>
<dbReference type="InterPro" id="IPR011259">
    <property type="entry name" value="ERM_C_dom"/>
</dbReference>
<dbReference type="OrthoDB" id="6018897at2759"/>
<dbReference type="Pfam" id="PF00769">
    <property type="entry name" value="ERM_C"/>
    <property type="match status" value="1"/>
</dbReference>
<dbReference type="InterPro" id="IPR008954">
    <property type="entry name" value="Moesin_tail_sf"/>
</dbReference>
<organism evidence="5">
    <name type="scientific">Hydatigena taeniaeformis</name>
    <name type="common">Feline tapeworm</name>
    <name type="synonym">Taenia taeniaeformis</name>
    <dbReference type="NCBI Taxonomy" id="6205"/>
    <lineage>
        <taxon>Eukaryota</taxon>
        <taxon>Metazoa</taxon>
        <taxon>Spiralia</taxon>
        <taxon>Lophotrochozoa</taxon>
        <taxon>Platyhelminthes</taxon>
        <taxon>Cestoda</taxon>
        <taxon>Eucestoda</taxon>
        <taxon>Cyclophyllidea</taxon>
        <taxon>Taeniidae</taxon>
        <taxon>Hydatigera</taxon>
    </lineage>
</organism>
<accession>A0A0R3X7S6</accession>
<evidence type="ECO:0000256" key="1">
    <source>
        <dbReference type="SAM" id="MobiDB-lite"/>
    </source>
</evidence>
<sequence>TVDDENSDYAKTATPVSTPNDLLVGSNRVPRHPSLHSFTTVAASTVTPTNLSSPSSSFPRSPYTHRHRDSERRSSSPGANGEQFKRWPRAKCRLPRQRLEAMGSVEAVELLESTWKETNTFNTTVSAGNSNIGDEDIDSETRIPSPVNKEVEFPPAVVENLRSEELRQSAISRDPKLQAKLRNLHRELLPKQQLQKPQHHQPYREKRNGHAGSTLATTDTDSSVGAGEDTLTVPADKFDTIRKIRRGNTKRRVDVFEAL</sequence>
<keyword evidence="4" id="KW-1185">Reference proteome</keyword>
<feature type="compositionally biased region" description="Low complexity" evidence="1">
    <location>
        <begin position="44"/>
        <end position="62"/>
    </location>
</feature>
<dbReference type="STRING" id="6205.A0A0R3X7S6"/>
<evidence type="ECO:0000313" key="5">
    <source>
        <dbReference type="WBParaSite" id="TTAC_0000960101-mRNA-1"/>
    </source>
</evidence>
<dbReference type="SUPFAM" id="SSF48678">
    <property type="entry name" value="Moesin tail domain"/>
    <property type="match status" value="1"/>
</dbReference>
<evidence type="ECO:0000313" key="3">
    <source>
        <dbReference type="EMBL" id="VDM34445.1"/>
    </source>
</evidence>
<gene>
    <name evidence="3" type="ORF">TTAC_LOCUS9586</name>
</gene>
<name>A0A0R3X7S6_HYDTA</name>
<reference evidence="3 4" key="2">
    <citation type="submission" date="2018-11" db="EMBL/GenBank/DDBJ databases">
        <authorList>
            <consortium name="Pathogen Informatics"/>
        </authorList>
    </citation>
    <scope>NUCLEOTIDE SEQUENCE [LARGE SCALE GENOMIC DNA]</scope>
</reference>
<proteinExistence type="predicted"/>
<dbReference type="Proteomes" id="UP000274429">
    <property type="component" value="Unassembled WGS sequence"/>
</dbReference>
<evidence type="ECO:0000313" key="4">
    <source>
        <dbReference type="Proteomes" id="UP000274429"/>
    </source>
</evidence>
<dbReference type="EMBL" id="UYWX01020905">
    <property type="protein sequence ID" value="VDM34445.1"/>
    <property type="molecule type" value="Genomic_DNA"/>
</dbReference>
<feature type="region of interest" description="Disordered" evidence="1">
    <location>
        <begin position="188"/>
        <end position="230"/>
    </location>
</feature>
<feature type="region of interest" description="Disordered" evidence="1">
    <location>
        <begin position="1"/>
        <end position="88"/>
    </location>
</feature>
<protein>
    <submittedName>
        <fullName evidence="5">ERM_C domain-containing protein</fullName>
    </submittedName>
</protein>
<evidence type="ECO:0000259" key="2">
    <source>
        <dbReference type="Pfam" id="PF00769"/>
    </source>
</evidence>
<dbReference type="WBParaSite" id="TTAC_0000960101-mRNA-1">
    <property type="protein sequence ID" value="TTAC_0000960101-mRNA-1"/>
    <property type="gene ID" value="TTAC_0000960101"/>
</dbReference>
<dbReference type="AlphaFoldDB" id="A0A0R3X7S6"/>
<feature type="domain" description="Ezrin/radixin/moesin C-terminal" evidence="2">
    <location>
        <begin position="235"/>
        <end position="259"/>
    </location>
</feature>